<keyword evidence="4" id="KW-0805">Transcription regulation</keyword>
<dbReference type="AlphaFoldDB" id="A0A2U8DN55"/>
<evidence type="ECO:0000256" key="1">
    <source>
        <dbReference type="ARBA" id="ARBA00018672"/>
    </source>
</evidence>
<name>A0A2U8DN55_9CLOT</name>
<keyword evidence="3" id="KW-0902">Two-component regulatory system</keyword>
<dbReference type="SUPFAM" id="SSF46894">
    <property type="entry name" value="C-terminal effector domain of the bipartite response regulators"/>
    <property type="match status" value="1"/>
</dbReference>
<dbReference type="CDD" id="cd00383">
    <property type="entry name" value="trans_reg_C"/>
    <property type="match status" value="1"/>
</dbReference>
<keyword evidence="5 9" id="KW-0238">DNA-binding</keyword>
<dbReference type="Gene3D" id="6.10.250.690">
    <property type="match status" value="1"/>
</dbReference>
<feature type="modified residue" description="4-aspartylphosphate" evidence="8">
    <location>
        <position position="50"/>
    </location>
</feature>
<evidence type="ECO:0000256" key="3">
    <source>
        <dbReference type="ARBA" id="ARBA00023012"/>
    </source>
</evidence>
<dbReference type="SUPFAM" id="SSF52172">
    <property type="entry name" value="CheY-like"/>
    <property type="match status" value="1"/>
</dbReference>
<dbReference type="EMBL" id="CP020953">
    <property type="protein sequence ID" value="AWI04179.1"/>
    <property type="molecule type" value="Genomic_DNA"/>
</dbReference>
<evidence type="ECO:0000256" key="7">
    <source>
        <dbReference type="ARBA" id="ARBA00024867"/>
    </source>
</evidence>
<accession>A0A2U8DN55</accession>
<dbReference type="OrthoDB" id="9790442at2"/>
<evidence type="ECO:0000256" key="8">
    <source>
        <dbReference type="PROSITE-ProRule" id="PRU00169"/>
    </source>
</evidence>
<dbReference type="PROSITE" id="PS51755">
    <property type="entry name" value="OMPR_PHOB"/>
    <property type="match status" value="1"/>
</dbReference>
<dbReference type="GO" id="GO:0000976">
    <property type="term" value="F:transcription cis-regulatory region binding"/>
    <property type="evidence" value="ECO:0007669"/>
    <property type="project" value="TreeGrafter"/>
</dbReference>
<evidence type="ECO:0000259" key="10">
    <source>
        <dbReference type="PROSITE" id="PS50110"/>
    </source>
</evidence>
<evidence type="ECO:0000313" key="13">
    <source>
        <dbReference type="Proteomes" id="UP000244910"/>
    </source>
</evidence>
<dbReference type="Pfam" id="PF00486">
    <property type="entry name" value="Trans_reg_C"/>
    <property type="match status" value="1"/>
</dbReference>
<evidence type="ECO:0000256" key="2">
    <source>
        <dbReference type="ARBA" id="ARBA00022553"/>
    </source>
</evidence>
<dbReference type="GO" id="GO:0006355">
    <property type="term" value="P:regulation of DNA-templated transcription"/>
    <property type="evidence" value="ECO:0007669"/>
    <property type="project" value="InterPro"/>
</dbReference>
<feature type="domain" description="OmpR/PhoB-type" evidence="11">
    <location>
        <begin position="124"/>
        <end position="222"/>
    </location>
</feature>
<evidence type="ECO:0000256" key="4">
    <source>
        <dbReference type="ARBA" id="ARBA00023015"/>
    </source>
</evidence>
<feature type="domain" description="Response regulatory" evidence="10">
    <location>
        <begin position="2"/>
        <end position="115"/>
    </location>
</feature>
<reference evidence="13" key="1">
    <citation type="submission" date="2017-04" db="EMBL/GenBank/DDBJ databases">
        <authorList>
            <person name="Song Y."/>
            <person name="Cho B.-K."/>
        </authorList>
    </citation>
    <scope>NUCLEOTIDE SEQUENCE [LARGE SCALE GENOMIC DNA]</scope>
    <source>
        <strain evidence="13">SL1</strain>
    </source>
</reference>
<keyword evidence="2 8" id="KW-0597">Phosphoprotein</keyword>
<dbReference type="PANTHER" id="PTHR48111">
    <property type="entry name" value="REGULATOR OF RPOS"/>
    <property type="match status" value="1"/>
</dbReference>
<dbReference type="InterPro" id="IPR036388">
    <property type="entry name" value="WH-like_DNA-bd_sf"/>
</dbReference>
<dbReference type="InterPro" id="IPR016032">
    <property type="entry name" value="Sig_transdc_resp-reg_C-effctor"/>
</dbReference>
<protein>
    <recommendedName>
        <fullName evidence="1">Stage 0 sporulation protein A homolog</fullName>
    </recommendedName>
</protein>
<proteinExistence type="predicted"/>
<comment type="function">
    <text evidence="7">May play the central regulatory role in sporulation. It may be an element of the effector pathway responsible for the activation of sporulation genes in response to nutritional stress. Spo0A may act in concert with spo0H (a sigma factor) to control the expression of some genes that are critical to the sporulation process.</text>
</comment>
<keyword evidence="6" id="KW-0804">Transcription</keyword>
<dbReference type="Gene3D" id="3.40.50.2300">
    <property type="match status" value="1"/>
</dbReference>
<dbReference type="PROSITE" id="PS50110">
    <property type="entry name" value="RESPONSE_REGULATORY"/>
    <property type="match status" value="1"/>
</dbReference>
<gene>
    <name evidence="12" type="ORF">B9W14_06595</name>
</gene>
<dbReference type="SMART" id="SM00862">
    <property type="entry name" value="Trans_reg_C"/>
    <property type="match status" value="1"/>
</dbReference>
<dbReference type="InterPro" id="IPR001789">
    <property type="entry name" value="Sig_transdc_resp-reg_receiver"/>
</dbReference>
<dbReference type="Gene3D" id="1.10.10.10">
    <property type="entry name" value="Winged helix-like DNA-binding domain superfamily/Winged helix DNA-binding domain"/>
    <property type="match status" value="1"/>
</dbReference>
<dbReference type="InterPro" id="IPR011006">
    <property type="entry name" value="CheY-like_superfamily"/>
</dbReference>
<evidence type="ECO:0000259" key="11">
    <source>
        <dbReference type="PROSITE" id="PS51755"/>
    </source>
</evidence>
<organism evidence="12 13">
    <name type="scientific">Clostridium drakei</name>
    <dbReference type="NCBI Taxonomy" id="332101"/>
    <lineage>
        <taxon>Bacteria</taxon>
        <taxon>Bacillati</taxon>
        <taxon>Bacillota</taxon>
        <taxon>Clostridia</taxon>
        <taxon>Eubacteriales</taxon>
        <taxon>Clostridiaceae</taxon>
        <taxon>Clostridium</taxon>
    </lineage>
</organism>
<keyword evidence="13" id="KW-1185">Reference proteome</keyword>
<dbReference type="KEGG" id="cdrk:B9W14_06595"/>
<dbReference type="RefSeq" id="WP_032077485.1">
    <property type="nucleotide sequence ID" value="NZ_CP020953.1"/>
</dbReference>
<dbReference type="SMART" id="SM00448">
    <property type="entry name" value="REC"/>
    <property type="match status" value="1"/>
</dbReference>
<dbReference type="InterPro" id="IPR001867">
    <property type="entry name" value="OmpR/PhoB-type_DNA-bd"/>
</dbReference>
<dbReference type="Pfam" id="PF00072">
    <property type="entry name" value="Response_reg"/>
    <property type="match status" value="1"/>
</dbReference>
<evidence type="ECO:0000256" key="5">
    <source>
        <dbReference type="ARBA" id="ARBA00023125"/>
    </source>
</evidence>
<evidence type="ECO:0000313" key="12">
    <source>
        <dbReference type="EMBL" id="AWI04179.1"/>
    </source>
</evidence>
<dbReference type="Proteomes" id="UP000244910">
    <property type="component" value="Chromosome"/>
</dbReference>
<evidence type="ECO:0000256" key="9">
    <source>
        <dbReference type="PROSITE-ProRule" id="PRU01091"/>
    </source>
</evidence>
<dbReference type="GO" id="GO:0005829">
    <property type="term" value="C:cytosol"/>
    <property type="evidence" value="ECO:0007669"/>
    <property type="project" value="TreeGrafter"/>
</dbReference>
<evidence type="ECO:0000256" key="6">
    <source>
        <dbReference type="ARBA" id="ARBA00023163"/>
    </source>
</evidence>
<feature type="DNA-binding region" description="OmpR/PhoB-type" evidence="9">
    <location>
        <begin position="124"/>
        <end position="222"/>
    </location>
</feature>
<dbReference type="GO" id="GO:0032993">
    <property type="term" value="C:protein-DNA complex"/>
    <property type="evidence" value="ECO:0007669"/>
    <property type="project" value="TreeGrafter"/>
</dbReference>
<dbReference type="InterPro" id="IPR039420">
    <property type="entry name" value="WalR-like"/>
</dbReference>
<dbReference type="GO" id="GO:0000156">
    <property type="term" value="F:phosphorelay response regulator activity"/>
    <property type="evidence" value="ECO:0007669"/>
    <property type="project" value="TreeGrafter"/>
</dbReference>
<dbReference type="PANTHER" id="PTHR48111:SF22">
    <property type="entry name" value="REGULATOR OF RPOS"/>
    <property type="match status" value="1"/>
</dbReference>
<sequence>MRILVVEDDKSILQVIRNSLNKYYTIDSASDGEEGLYMAQQNIYDAIILDIMLPNLSGDIILKTIRQEGIYTPVLFLTAKDSLEDKIKGFKMGADDYIVKPFYIEELKIRIDALLRRSGALVSENILKYGILELNIKSRELFINVEKIELQTKLFDILEYLINNKGAILTKEQIFHRIWGFESDTTINIVEVYIHKLRKILEQYDCHNYIKTIRGVGYMFKIDEENKCLKN</sequence>